<evidence type="ECO:0000256" key="1">
    <source>
        <dbReference type="SAM" id="Coils"/>
    </source>
</evidence>
<name>A0AAV3R6D1_LITER</name>
<dbReference type="EMBL" id="BAABME010025086">
    <property type="protein sequence ID" value="GAA0171465.1"/>
    <property type="molecule type" value="Genomic_DNA"/>
</dbReference>
<accession>A0AAV3R6D1</accession>
<dbReference type="AlphaFoldDB" id="A0AAV3R6D1"/>
<dbReference type="PANTHER" id="PTHR34937:SF1">
    <property type="entry name" value="PARAMYOSIN"/>
    <property type="match status" value="1"/>
</dbReference>
<dbReference type="InterPro" id="IPR040300">
    <property type="entry name" value="At3g49055-like"/>
</dbReference>
<comment type="caution">
    <text evidence="3">The sequence shown here is derived from an EMBL/GenBank/DDBJ whole genome shotgun (WGS) entry which is preliminary data.</text>
</comment>
<feature type="coiled-coil region" evidence="1">
    <location>
        <begin position="409"/>
        <end position="436"/>
    </location>
</feature>
<evidence type="ECO:0008006" key="5">
    <source>
        <dbReference type="Google" id="ProtNLM"/>
    </source>
</evidence>
<keyword evidence="4" id="KW-1185">Reference proteome</keyword>
<proteinExistence type="predicted"/>
<reference evidence="3 4" key="1">
    <citation type="submission" date="2024-01" db="EMBL/GenBank/DDBJ databases">
        <title>The complete chloroplast genome sequence of Lithospermum erythrorhizon: insights into the phylogenetic relationship among Boraginaceae species and the maternal lineages of purple gromwells.</title>
        <authorList>
            <person name="Okada T."/>
            <person name="Watanabe K."/>
        </authorList>
    </citation>
    <scope>NUCLEOTIDE SEQUENCE [LARGE SCALE GENOMIC DNA]</scope>
</reference>
<feature type="region of interest" description="Disordered" evidence="2">
    <location>
        <begin position="708"/>
        <end position="728"/>
    </location>
</feature>
<feature type="coiled-coil region" evidence="1">
    <location>
        <begin position="297"/>
        <end position="331"/>
    </location>
</feature>
<gene>
    <name evidence="3" type="ORF">LIER_41163</name>
</gene>
<feature type="coiled-coil region" evidence="1">
    <location>
        <begin position="604"/>
        <end position="638"/>
    </location>
</feature>
<feature type="coiled-coil region" evidence="1">
    <location>
        <begin position="516"/>
        <end position="571"/>
    </location>
</feature>
<dbReference type="Proteomes" id="UP001454036">
    <property type="component" value="Unassembled WGS sequence"/>
</dbReference>
<protein>
    <recommendedName>
        <fullName evidence="5">Paramyosin</fullName>
    </recommendedName>
</protein>
<sequence length="728" mass="82603">MSSEDQNDAVLSDVEEEDEIPIEKFKQLLFQLDREKQARKSAEISKSELQVSFNRLKVLTHEAIKKRDEALKKVDKLNLELTETVNSRNEVVKKLDNVFLELTGTVKLKDEAVKKVDELSLELTETVWKVDKMSLELKETLEVKDEALKKVENLSLELSDVVKLRDEGVVEVRKELEDVMRGKELSRSEIGTAASMLVTGIDRISSRVGKYKNFGAGGLPRSGEFTRGLPAVTYGVITRMEEIVEELLRLVEGADKGRDEVREVLERSNYEIAIEVSRFEAVIGGLREEGERKDGEIERLEKGVEERDGRIAELEDEVTKLRNSEGEHESRTGSLQEKMDLERVLVIDQLDFVGKIHQQMLSVIKVVDPSKSSEMLESLFVAQETDVEGNIRASLAGLESIYELSRFIAEKTRDLVDENKREVKLLNETVAQLVKEKEQVGSLLRTAMSRRMSVGFSSKTNELFKVAENGLRDFGIDYKFSDDINKDRKRDLGGASTTEQQDNEVYALAGAIENIIKQSQLEIIELKHNVEELREESCLLKEQLETHAKELSQLKLRVKELEESERVANDNVEGLMLDIGAAEEEIERWKVAAQEEAAAGKAIEEEYTEQLAAVRLELEEANQAVIQCERKLKFKEGTAVAAMAARDAAENSLRLADMRSTRLREKVEELTHQIQERGSKETSTTGLSRSRYMCWPWEWLGLDFVGSHKQPQSQQESANEMELSEPLL</sequence>
<keyword evidence="1" id="KW-0175">Coiled coil</keyword>
<evidence type="ECO:0000313" key="3">
    <source>
        <dbReference type="EMBL" id="GAA0171465.1"/>
    </source>
</evidence>
<evidence type="ECO:0000256" key="2">
    <source>
        <dbReference type="SAM" id="MobiDB-lite"/>
    </source>
</evidence>
<feature type="compositionally biased region" description="Polar residues" evidence="2">
    <location>
        <begin position="709"/>
        <end position="718"/>
    </location>
</feature>
<organism evidence="3 4">
    <name type="scientific">Lithospermum erythrorhizon</name>
    <name type="common">Purple gromwell</name>
    <name type="synonym">Lithospermum officinale var. erythrorhizon</name>
    <dbReference type="NCBI Taxonomy" id="34254"/>
    <lineage>
        <taxon>Eukaryota</taxon>
        <taxon>Viridiplantae</taxon>
        <taxon>Streptophyta</taxon>
        <taxon>Embryophyta</taxon>
        <taxon>Tracheophyta</taxon>
        <taxon>Spermatophyta</taxon>
        <taxon>Magnoliopsida</taxon>
        <taxon>eudicotyledons</taxon>
        <taxon>Gunneridae</taxon>
        <taxon>Pentapetalae</taxon>
        <taxon>asterids</taxon>
        <taxon>lamiids</taxon>
        <taxon>Boraginales</taxon>
        <taxon>Boraginaceae</taxon>
        <taxon>Boraginoideae</taxon>
        <taxon>Lithospermeae</taxon>
        <taxon>Lithospermum</taxon>
    </lineage>
</organism>
<evidence type="ECO:0000313" key="4">
    <source>
        <dbReference type="Proteomes" id="UP001454036"/>
    </source>
</evidence>
<dbReference type="PANTHER" id="PTHR34937">
    <property type="entry name" value="OS08G0559800 PROTEIN"/>
    <property type="match status" value="1"/>
</dbReference>